<dbReference type="AlphaFoldDB" id="A0A6P0HL76"/>
<evidence type="ECO:0000313" key="4">
    <source>
        <dbReference type="EMBL" id="NEN79351.1"/>
    </source>
</evidence>
<dbReference type="Proteomes" id="UP000468687">
    <property type="component" value="Unassembled WGS sequence"/>
</dbReference>
<reference evidence="4 5" key="1">
    <citation type="journal article" date="2014" name="Int. J. Syst. Evol. Microbiol.">
        <title>Nocardioides zeae sp. nov., isolated from the stem of Zea mays.</title>
        <authorList>
            <person name="Glaeser S.P."/>
            <person name="McInroy J.A."/>
            <person name="Busse H.J."/>
            <person name="Kampfer P."/>
        </authorList>
    </citation>
    <scope>NUCLEOTIDE SEQUENCE [LARGE SCALE GENOMIC DNA]</scope>
    <source>
        <strain evidence="4 5">JCM 30728</strain>
    </source>
</reference>
<dbReference type="NCBIfam" id="TIGR01076">
    <property type="entry name" value="sortase_fam"/>
    <property type="match status" value="1"/>
</dbReference>
<evidence type="ECO:0000256" key="3">
    <source>
        <dbReference type="SAM" id="MobiDB-lite"/>
    </source>
</evidence>
<name>A0A6P0HL76_9ACTN</name>
<sequence>MNRRLLGAVAAVVALVLGVGALFLLLPERGQGPAAAPASTTSAPATPTSTTTAPRVLVDGPVGVPTRIEIAELGVDAPVMAVGTTPENAQEVPSSLDATGWWRDGAEPGAPGNAVIVGHTASVDDAVFDPLVDAEVGDEVFVTGSGGTVAFTVERTETVPVADFGDVAADVYRSEGDSGLVLMTCGDWNGNSFESTVIVHAVPTGA</sequence>
<feature type="active site" description="Acyl-thioester intermediate" evidence="2">
    <location>
        <position position="185"/>
    </location>
</feature>
<feature type="region of interest" description="Disordered" evidence="3">
    <location>
        <begin position="33"/>
        <end position="55"/>
    </location>
</feature>
<accession>A0A6P0HL76</accession>
<organism evidence="4 5">
    <name type="scientific">Nocardioides zeae</name>
    <dbReference type="NCBI Taxonomy" id="1457234"/>
    <lineage>
        <taxon>Bacteria</taxon>
        <taxon>Bacillati</taxon>
        <taxon>Actinomycetota</taxon>
        <taxon>Actinomycetes</taxon>
        <taxon>Propionibacteriales</taxon>
        <taxon>Nocardioidaceae</taxon>
        <taxon>Nocardioides</taxon>
    </lineage>
</organism>
<dbReference type="Gene3D" id="2.40.260.10">
    <property type="entry name" value="Sortase"/>
    <property type="match status" value="1"/>
</dbReference>
<dbReference type="InterPro" id="IPR023365">
    <property type="entry name" value="Sortase_dom-sf"/>
</dbReference>
<evidence type="ECO:0000313" key="5">
    <source>
        <dbReference type="Proteomes" id="UP000468687"/>
    </source>
</evidence>
<dbReference type="SUPFAM" id="SSF63817">
    <property type="entry name" value="Sortase"/>
    <property type="match status" value="1"/>
</dbReference>
<dbReference type="GO" id="GO:0016787">
    <property type="term" value="F:hydrolase activity"/>
    <property type="evidence" value="ECO:0007669"/>
    <property type="project" value="UniProtKB-KW"/>
</dbReference>
<gene>
    <name evidence="4" type="ORF">G3T38_13790</name>
</gene>
<evidence type="ECO:0000256" key="2">
    <source>
        <dbReference type="PIRSR" id="PIRSR605754-1"/>
    </source>
</evidence>
<dbReference type="Pfam" id="PF04203">
    <property type="entry name" value="Sortase"/>
    <property type="match status" value="1"/>
</dbReference>
<feature type="active site" description="Proton donor/acceptor" evidence="2">
    <location>
        <position position="119"/>
    </location>
</feature>
<dbReference type="CDD" id="cd05829">
    <property type="entry name" value="Sortase_F"/>
    <property type="match status" value="1"/>
</dbReference>
<dbReference type="RefSeq" id="WP_163772890.1">
    <property type="nucleotide sequence ID" value="NZ_JAAGXA010000009.1"/>
</dbReference>
<dbReference type="EMBL" id="JAAGXA010000009">
    <property type="protein sequence ID" value="NEN79351.1"/>
    <property type="molecule type" value="Genomic_DNA"/>
</dbReference>
<dbReference type="InterPro" id="IPR042001">
    <property type="entry name" value="Sortase_F"/>
</dbReference>
<protein>
    <submittedName>
        <fullName evidence="4">Class F sortase</fullName>
    </submittedName>
</protein>
<keyword evidence="5" id="KW-1185">Reference proteome</keyword>
<comment type="caution">
    <text evidence="4">The sequence shown here is derived from an EMBL/GenBank/DDBJ whole genome shotgun (WGS) entry which is preliminary data.</text>
</comment>
<keyword evidence="1" id="KW-0378">Hydrolase</keyword>
<proteinExistence type="predicted"/>
<feature type="compositionally biased region" description="Low complexity" evidence="3">
    <location>
        <begin position="33"/>
        <end position="54"/>
    </location>
</feature>
<evidence type="ECO:0000256" key="1">
    <source>
        <dbReference type="ARBA" id="ARBA00022801"/>
    </source>
</evidence>
<dbReference type="InterPro" id="IPR005754">
    <property type="entry name" value="Sortase"/>
</dbReference>